<dbReference type="EMBL" id="KK101255">
    <property type="protein sequence ID" value="KIZ01555.1"/>
    <property type="molecule type" value="Genomic_DNA"/>
</dbReference>
<feature type="region of interest" description="Disordered" evidence="1">
    <location>
        <begin position="215"/>
        <end position="250"/>
    </location>
</feature>
<evidence type="ECO:0000313" key="3">
    <source>
        <dbReference type="Proteomes" id="UP000054498"/>
    </source>
</evidence>
<keyword evidence="3" id="KW-1185">Reference proteome</keyword>
<accession>A0A0D2MEI9</accession>
<organism evidence="2 3">
    <name type="scientific">Monoraphidium neglectum</name>
    <dbReference type="NCBI Taxonomy" id="145388"/>
    <lineage>
        <taxon>Eukaryota</taxon>
        <taxon>Viridiplantae</taxon>
        <taxon>Chlorophyta</taxon>
        <taxon>core chlorophytes</taxon>
        <taxon>Chlorophyceae</taxon>
        <taxon>CS clade</taxon>
        <taxon>Sphaeropleales</taxon>
        <taxon>Selenastraceae</taxon>
        <taxon>Monoraphidium</taxon>
    </lineage>
</organism>
<feature type="region of interest" description="Disordered" evidence="1">
    <location>
        <begin position="369"/>
        <end position="394"/>
    </location>
</feature>
<dbReference type="Proteomes" id="UP000054498">
    <property type="component" value="Unassembled WGS sequence"/>
</dbReference>
<evidence type="ECO:0008006" key="4">
    <source>
        <dbReference type="Google" id="ProtNLM"/>
    </source>
</evidence>
<dbReference type="GeneID" id="25739282"/>
<evidence type="ECO:0000313" key="2">
    <source>
        <dbReference type="EMBL" id="KIZ01555.1"/>
    </source>
</evidence>
<dbReference type="RefSeq" id="XP_013900574.1">
    <property type="nucleotide sequence ID" value="XM_014045120.1"/>
</dbReference>
<protein>
    <recommendedName>
        <fullName evidence="4">RAP domain-containing protein</fullName>
    </recommendedName>
</protein>
<dbReference type="KEGG" id="mng:MNEG_6406"/>
<name>A0A0D2MEI9_9CHLO</name>
<evidence type="ECO:0000256" key="1">
    <source>
        <dbReference type="SAM" id="MobiDB-lite"/>
    </source>
</evidence>
<proteinExistence type="predicted"/>
<dbReference type="AlphaFoldDB" id="A0A0D2MEI9"/>
<dbReference type="OrthoDB" id="10651096at2759"/>
<gene>
    <name evidence="2" type="ORF">MNEG_6406</name>
</gene>
<feature type="compositionally biased region" description="Basic and acidic residues" evidence="1">
    <location>
        <begin position="215"/>
        <end position="235"/>
    </location>
</feature>
<feature type="compositionally biased region" description="Gly residues" evidence="1">
    <location>
        <begin position="236"/>
        <end position="250"/>
    </location>
</feature>
<reference evidence="2 3" key="1">
    <citation type="journal article" date="2013" name="BMC Genomics">
        <title>Reconstruction of the lipid metabolism for the microalga Monoraphidium neglectum from its genome sequence reveals characteristics suitable for biofuel production.</title>
        <authorList>
            <person name="Bogen C."/>
            <person name="Al-Dilaimi A."/>
            <person name="Albersmeier A."/>
            <person name="Wichmann J."/>
            <person name="Grundmann M."/>
            <person name="Rupp O."/>
            <person name="Lauersen K.J."/>
            <person name="Blifernez-Klassen O."/>
            <person name="Kalinowski J."/>
            <person name="Goesmann A."/>
            <person name="Mussgnug J.H."/>
            <person name="Kruse O."/>
        </authorList>
    </citation>
    <scope>NUCLEOTIDE SEQUENCE [LARGE SCALE GENOMIC DNA]</scope>
    <source>
        <strain evidence="2 3">SAG 48.87</strain>
    </source>
</reference>
<feature type="compositionally biased region" description="Basic and acidic residues" evidence="1">
    <location>
        <begin position="374"/>
        <end position="392"/>
    </location>
</feature>
<sequence>MTLLAAAQMEPGALADEAEGGGGAGEDGDGDADALAAEVELQEQLLDRLVQAQLPRLRATPLRTSAALVLALSNAGYYDPAFFSEAAAAAVEGLGSLEVWEVPVVATALAAGFSAAGHYEEPLFEALAARAVAADASAPSGPAPLLAVAAALLEVQHYCPPLLDALAASVRAAGGAAAMPAGQLVDLLLVVGFFRAAPHDLVEQAGGALADALERQQRQEGVEEEQQARQDEREAGGGQGAGSASGAGGGEALLEEDQLGRLHLAALLLRQQGAPLGPRLCAALAARPPGRLLGADHMVSDPEAAAEALGQPQGADWEAAGLLTPGQVVGRLTQGLGYEVERDVVAGEEGDGQLLAEVEISITVDESRLQAQQQREREEGQEGRQQQEEGRSGVRRRVAVAVMDDESCYCASPPGRLRGGVAVQVLALQSLGWAVLPLPVREWQALGRDTAAQDAYLRARIAAAVG</sequence>